<gene>
    <name evidence="2" type="primary">nsrR</name>
    <name evidence="2" type="ORF">GCM10007094_31400</name>
</gene>
<evidence type="ECO:0000313" key="3">
    <source>
        <dbReference type="Proteomes" id="UP000637980"/>
    </source>
</evidence>
<dbReference type="Gene3D" id="1.10.10.10">
    <property type="entry name" value="Winged helix-like DNA-binding domain superfamily/Winged helix DNA-binding domain"/>
    <property type="match status" value="1"/>
</dbReference>
<evidence type="ECO:0000313" key="2">
    <source>
        <dbReference type="EMBL" id="GHB39863.1"/>
    </source>
</evidence>
<dbReference type="Pfam" id="PF02082">
    <property type="entry name" value="Rrf2"/>
    <property type="match status" value="1"/>
</dbReference>
<reference evidence="3" key="1">
    <citation type="journal article" date="2019" name="Int. J. Syst. Evol. Microbiol.">
        <title>The Global Catalogue of Microorganisms (GCM) 10K type strain sequencing project: providing services to taxonomists for standard genome sequencing and annotation.</title>
        <authorList>
            <consortium name="The Broad Institute Genomics Platform"/>
            <consortium name="The Broad Institute Genome Sequencing Center for Infectious Disease"/>
            <person name="Wu L."/>
            <person name="Ma J."/>
        </authorList>
    </citation>
    <scope>NUCLEOTIDE SEQUENCE [LARGE SCALE GENOMIC DNA]</scope>
    <source>
        <strain evidence="3">KCTC 12861</strain>
    </source>
</reference>
<dbReference type="InterPro" id="IPR000944">
    <property type="entry name" value="Tscrpt_reg_Rrf2"/>
</dbReference>
<dbReference type="PROSITE" id="PS51197">
    <property type="entry name" value="HTH_RRF2_2"/>
    <property type="match status" value="1"/>
</dbReference>
<dbReference type="SUPFAM" id="SSF46785">
    <property type="entry name" value="Winged helix' DNA-binding domain"/>
    <property type="match status" value="1"/>
</dbReference>
<evidence type="ECO:0000256" key="1">
    <source>
        <dbReference type="ARBA" id="ARBA00023125"/>
    </source>
</evidence>
<dbReference type="PANTHER" id="PTHR33221">
    <property type="entry name" value="WINGED HELIX-TURN-HELIX TRANSCRIPTIONAL REGULATOR, RRF2 FAMILY"/>
    <property type="match status" value="1"/>
</dbReference>
<proteinExistence type="predicted"/>
<dbReference type="NCBIfam" id="TIGR00738">
    <property type="entry name" value="rrf2_super"/>
    <property type="match status" value="1"/>
</dbReference>
<dbReference type="EMBL" id="BMXE01000006">
    <property type="protein sequence ID" value="GHB39863.1"/>
    <property type="molecule type" value="Genomic_DNA"/>
</dbReference>
<dbReference type="PANTHER" id="PTHR33221:SF4">
    <property type="entry name" value="HTH-TYPE TRANSCRIPTIONAL REPRESSOR NSRR"/>
    <property type="match status" value="1"/>
</dbReference>
<keyword evidence="1" id="KW-0238">DNA-binding</keyword>
<accession>A0ABQ3EL00</accession>
<comment type="caution">
    <text evidence="2">The sequence shown here is derived from an EMBL/GenBank/DDBJ whole genome shotgun (WGS) entry which is preliminary data.</text>
</comment>
<organism evidence="2 3">
    <name type="scientific">Pseudovibrio japonicus</name>
    <dbReference type="NCBI Taxonomy" id="366534"/>
    <lineage>
        <taxon>Bacteria</taxon>
        <taxon>Pseudomonadati</taxon>
        <taxon>Pseudomonadota</taxon>
        <taxon>Alphaproteobacteria</taxon>
        <taxon>Hyphomicrobiales</taxon>
        <taxon>Stappiaceae</taxon>
        <taxon>Pseudovibrio</taxon>
    </lineage>
</organism>
<name>A0ABQ3EL00_9HYPH</name>
<dbReference type="Proteomes" id="UP000637980">
    <property type="component" value="Unassembled WGS sequence"/>
</dbReference>
<dbReference type="InterPro" id="IPR036390">
    <property type="entry name" value="WH_DNA-bd_sf"/>
</dbReference>
<dbReference type="RefSeq" id="WP_054666640.1">
    <property type="nucleotide sequence ID" value="NZ_BMXE01000006.1"/>
</dbReference>
<dbReference type="InterPro" id="IPR036388">
    <property type="entry name" value="WH-like_DNA-bd_sf"/>
</dbReference>
<sequence>MQLSKFTDYALRVLMHLAAADGQQMTTRQIAEMHDAPYNHLAKVTQWLVKDGCVTSNRGRSGGIQLAKAPEEINIGVLVRKLESQYALVECLRPDGGTCKLTPECGLSNALIIAQNAFFTALEEVTLADLTTKNPGMPQLLGQLLHDSELN</sequence>
<keyword evidence="3" id="KW-1185">Reference proteome</keyword>
<protein>
    <submittedName>
        <fullName evidence="2">HTH-type transcriptional regulator NsrR</fullName>
    </submittedName>
</protein>